<feature type="transmembrane region" description="Helical" evidence="1">
    <location>
        <begin position="140"/>
        <end position="171"/>
    </location>
</feature>
<comment type="caution">
    <text evidence="2">The sequence shown here is derived from an EMBL/GenBank/DDBJ whole genome shotgun (WGS) entry which is preliminary data.</text>
</comment>
<feature type="transmembrane region" description="Helical" evidence="1">
    <location>
        <begin position="191"/>
        <end position="212"/>
    </location>
</feature>
<proteinExistence type="predicted"/>
<dbReference type="InterPro" id="IPR030802">
    <property type="entry name" value="Permease_MalE"/>
</dbReference>
<keyword evidence="1" id="KW-1133">Transmembrane helix</keyword>
<feature type="transmembrane region" description="Helical" evidence="1">
    <location>
        <begin position="36"/>
        <end position="54"/>
    </location>
</feature>
<keyword evidence="3" id="KW-1185">Reference proteome</keyword>
<dbReference type="PANTHER" id="PTHR30188:SF13">
    <property type="entry name" value="CONSERVED HYPOTHETICAL INTEGRAL MEMBRANE PROTEIN YRBE3B"/>
    <property type="match status" value="1"/>
</dbReference>
<evidence type="ECO:0000313" key="3">
    <source>
        <dbReference type="Proteomes" id="UP000035425"/>
    </source>
</evidence>
<dbReference type="Pfam" id="PF02405">
    <property type="entry name" value="MlaE"/>
    <property type="match status" value="1"/>
</dbReference>
<accession>A0ABR5F3N3</accession>
<sequence length="260" mass="28454">MQRGVKQAVTTGGEIAQFSARTIRDFGDIRHYASEVFHQAGILILSSGLIIWSMQFIMGMQCGLEASYTLKQIGAPLYSGIFNAYCSLREMAPYMYGYIFAAKVGCGLVAEIGSMRIADEIDAMEVMGVRSRSYLVGTRIMAAWIAMPFLFTVGLGLMYISMYLVTVVQLGGVSAGGYNYIFWLYQNPLDFLFSMIKMLSMGTTIVFVSCYYGYTASGGSVGVGKNTAKSMMLNMVLIHVIGLLTTQLFWGLSPNAPIAN</sequence>
<dbReference type="PANTHER" id="PTHR30188">
    <property type="entry name" value="ABC TRANSPORTER PERMEASE PROTEIN-RELATED"/>
    <property type="match status" value="1"/>
</dbReference>
<dbReference type="EMBL" id="JWIO01000017">
    <property type="protein sequence ID" value="KLL11299.1"/>
    <property type="molecule type" value="Genomic_DNA"/>
</dbReference>
<evidence type="ECO:0000313" key="2">
    <source>
        <dbReference type="EMBL" id="KLL11299.1"/>
    </source>
</evidence>
<organism evidence="2 3">
    <name type="scientific">Protofrankia coriariae</name>
    <dbReference type="NCBI Taxonomy" id="1562887"/>
    <lineage>
        <taxon>Bacteria</taxon>
        <taxon>Bacillati</taxon>
        <taxon>Actinomycetota</taxon>
        <taxon>Actinomycetes</taxon>
        <taxon>Frankiales</taxon>
        <taxon>Frankiaceae</taxon>
        <taxon>Protofrankia</taxon>
    </lineage>
</organism>
<dbReference type="RefSeq" id="WP_047223305.1">
    <property type="nucleotide sequence ID" value="NZ_JWIO01000017.1"/>
</dbReference>
<gene>
    <name evidence="2" type="ORF">FrCorBMG51_12645</name>
</gene>
<dbReference type="Proteomes" id="UP000035425">
    <property type="component" value="Unassembled WGS sequence"/>
</dbReference>
<reference evidence="2 3" key="1">
    <citation type="submission" date="2014-12" db="EMBL/GenBank/DDBJ databases">
        <title>Frankia sp. BMG5.1 draft genome.</title>
        <authorList>
            <person name="Gtari M."/>
            <person name="Ghodhbane-Gtari F."/>
            <person name="Nouioui I."/>
            <person name="Ktari A."/>
            <person name="Hezbri K."/>
            <person name="Mimouni W."/>
            <person name="Sbissi I."/>
            <person name="Ayari A."/>
            <person name="Yamanaka T."/>
            <person name="Normand P."/>
            <person name="Tisa L.S."/>
            <person name="Boudabous A."/>
        </authorList>
    </citation>
    <scope>NUCLEOTIDE SEQUENCE [LARGE SCALE GENOMIC DNA]</scope>
    <source>
        <strain evidence="2 3">BMG5.1</strain>
    </source>
</reference>
<keyword evidence="1" id="KW-0472">Membrane</keyword>
<protein>
    <submittedName>
        <fullName evidence="2">ABC transporter permease</fullName>
    </submittedName>
</protein>
<evidence type="ECO:0000256" key="1">
    <source>
        <dbReference type="SAM" id="Phobius"/>
    </source>
</evidence>
<name>A0ABR5F3N3_9ACTN</name>
<feature type="transmembrane region" description="Helical" evidence="1">
    <location>
        <begin position="233"/>
        <end position="252"/>
    </location>
</feature>
<keyword evidence="1" id="KW-0812">Transmembrane</keyword>